<keyword evidence="2" id="KW-1185">Reference proteome</keyword>
<name>A0A154PJT1_DUFNO</name>
<proteinExistence type="predicted"/>
<gene>
    <name evidence="1" type="ORF">WN55_03183</name>
</gene>
<dbReference type="GO" id="GO:0097196">
    <property type="term" value="C:Shu complex"/>
    <property type="evidence" value="ECO:0007669"/>
    <property type="project" value="TreeGrafter"/>
</dbReference>
<dbReference type="OrthoDB" id="67296at2759"/>
<evidence type="ECO:0000313" key="1">
    <source>
        <dbReference type="EMBL" id="KZC12102.1"/>
    </source>
</evidence>
<dbReference type="Proteomes" id="UP000076502">
    <property type="component" value="Unassembled WGS sequence"/>
</dbReference>
<accession>A0A154PJT1</accession>
<dbReference type="PANTHER" id="PTHR28653:SF1">
    <property type="entry name" value="ATPASE SWSAP1"/>
    <property type="match status" value="1"/>
</dbReference>
<feature type="non-terminal residue" evidence="1">
    <location>
        <position position="1"/>
    </location>
</feature>
<organism evidence="1 2">
    <name type="scientific">Dufourea novaeangliae</name>
    <name type="common">Sweat bee</name>
    <dbReference type="NCBI Taxonomy" id="178035"/>
    <lineage>
        <taxon>Eukaryota</taxon>
        <taxon>Metazoa</taxon>
        <taxon>Ecdysozoa</taxon>
        <taxon>Arthropoda</taxon>
        <taxon>Hexapoda</taxon>
        <taxon>Insecta</taxon>
        <taxon>Pterygota</taxon>
        <taxon>Neoptera</taxon>
        <taxon>Endopterygota</taxon>
        <taxon>Hymenoptera</taxon>
        <taxon>Apocrita</taxon>
        <taxon>Aculeata</taxon>
        <taxon>Apoidea</taxon>
        <taxon>Anthophila</taxon>
        <taxon>Halictidae</taxon>
        <taxon>Rophitinae</taxon>
        <taxon>Dufourea</taxon>
    </lineage>
</organism>
<evidence type="ECO:0000313" key="2">
    <source>
        <dbReference type="Proteomes" id="UP000076502"/>
    </source>
</evidence>
<dbReference type="PANTHER" id="PTHR28653">
    <property type="match status" value="1"/>
</dbReference>
<dbReference type="EMBL" id="KQ434938">
    <property type="protein sequence ID" value="KZC12102.1"/>
    <property type="molecule type" value="Genomic_DNA"/>
</dbReference>
<reference evidence="1 2" key="1">
    <citation type="submission" date="2015-07" db="EMBL/GenBank/DDBJ databases">
        <title>The genome of Dufourea novaeangliae.</title>
        <authorList>
            <person name="Pan H."/>
            <person name="Kapheim K."/>
        </authorList>
    </citation>
    <scope>NUCLEOTIDE SEQUENCE [LARGE SCALE GENOMIC DNA]</scope>
    <source>
        <strain evidence="1">0120121106</strain>
        <tissue evidence="1">Whole body</tissue>
    </source>
</reference>
<sequence>SRHFRNRFPSQAAIYWAEEGRRVVYITPAPLDSLPAACHDRSNPAPAAFKLMRFMYLENYEALMGRLVELHTFATLPSVLLIDDLDAYIKDYKSTEAMQDLHIAKTCAMILDTMNACSRILKQTAYVCAWSSSAMNHISIYSVYFFNIWNVTDEEDSRTILLEKYGRQTCEKCPSYRYCKLQDGTRVLKQIFYETVES</sequence>
<dbReference type="GO" id="GO:0000724">
    <property type="term" value="P:double-strand break repair via homologous recombination"/>
    <property type="evidence" value="ECO:0007669"/>
    <property type="project" value="TreeGrafter"/>
</dbReference>
<dbReference type="GO" id="GO:0003697">
    <property type="term" value="F:single-stranded DNA binding"/>
    <property type="evidence" value="ECO:0007669"/>
    <property type="project" value="TreeGrafter"/>
</dbReference>
<dbReference type="AlphaFoldDB" id="A0A154PJT1"/>
<protein>
    <submittedName>
        <fullName evidence="1">Uncharacterized protein</fullName>
    </submittedName>
</protein>
<dbReference type="STRING" id="178035.A0A154PJT1"/>